<feature type="transmembrane region" description="Helical" evidence="1">
    <location>
        <begin position="75"/>
        <end position="94"/>
    </location>
</feature>
<feature type="transmembrane region" description="Helical" evidence="1">
    <location>
        <begin position="219"/>
        <end position="239"/>
    </location>
</feature>
<dbReference type="AlphaFoldDB" id="A0A0R1RTI0"/>
<dbReference type="EMBL" id="AZEX01000043">
    <property type="protein sequence ID" value="KRL59694.1"/>
    <property type="molecule type" value="Genomic_DNA"/>
</dbReference>
<keyword evidence="1" id="KW-1133">Transmembrane helix</keyword>
<feature type="transmembrane region" description="Helical" evidence="1">
    <location>
        <begin position="175"/>
        <end position="199"/>
    </location>
</feature>
<reference evidence="2 3" key="1">
    <citation type="journal article" date="2015" name="Genome Announc.">
        <title>Expanding the biotechnology potential of lactobacilli through comparative genomics of 213 strains and associated genera.</title>
        <authorList>
            <person name="Sun Z."/>
            <person name="Harris H.M."/>
            <person name="McCann A."/>
            <person name="Guo C."/>
            <person name="Argimon S."/>
            <person name="Zhang W."/>
            <person name="Yang X."/>
            <person name="Jeffery I.B."/>
            <person name="Cooney J.C."/>
            <person name="Kagawa T.F."/>
            <person name="Liu W."/>
            <person name="Song Y."/>
            <person name="Salvetti E."/>
            <person name="Wrobel A."/>
            <person name="Rasinkangas P."/>
            <person name="Parkhill J."/>
            <person name="Rea M.C."/>
            <person name="O'Sullivan O."/>
            <person name="Ritari J."/>
            <person name="Douillard F.P."/>
            <person name="Paul Ross R."/>
            <person name="Yang R."/>
            <person name="Briner A.E."/>
            <person name="Felis G.E."/>
            <person name="de Vos W.M."/>
            <person name="Barrangou R."/>
            <person name="Klaenhammer T.R."/>
            <person name="Caufield P.W."/>
            <person name="Cui Y."/>
            <person name="Zhang H."/>
            <person name="O'Toole P.W."/>
        </authorList>
    </citation>
    <scope>NUCLEOTIDE SEQUENCE [LARGE SCALE GENOMIC DNA]</scope>
    <source>
        <strain evidence="2 3">DSM 14340</strain>
    </source>
</reference>
<feature type="transmembrane region" description="Helical" evidence="1">
    <location>
        <begin position="114"/>
        <end position="139"/>
    </location>
</feature>
<evidence type="ECO:0000313" key="2">
    <source>
        <dbReference type="EMBL" id="KRL59694.1"/>
    </source>
</evidence>
<comment type="caution">
    <text evidence="2">The sequence shown here is derived from an EMBL/GenBank/DDBJ whole genome shotgun (WGS) entry which is preliminary data.</text>
</comment>
<dbReference type="RefSeq" id="WP_025083695.1">
    <property type="nucleotide sequence ID" value="NZ_AZEX01000043.1"/>
</dbReference>
<dbReference type="OrthoDB" id="2414035at2"/>
<gene>
    <name evidence="2" type="ORF">FC69_GL001516</name>
</gene>
<evidence type="ECO:0000256" key="1">
    <source>
        <dbReference type="SAM" id="Phobius"/>
    </source>
</evidence>
<dbReference type="PIRSF" id="PIRSF031503">
    <property type="entry name" value="UCP031503_mp"/>
    <property type="match status" value="1"/>
</dbReference>
<name>A0A0R1RTI0_9LACO</name>
<dbReference type="InterPro" id="IPR014564">
    <property type="entry name" value="UCP031503_TM"/>
</dbReference>
<proteinExistence type="predicted"/>
<keyword evidence="1" id="KW-0472">Membrane</keyword>
<feature type="transmembrane region" description="Helical" evidence="1">
    <location>
        <begin position="28"/>
        <end position="54"/>
    </location>
</feature>
<dbReference type="Proteomes" id="UP000051264">
    <property type="component" value="Unassembled WGS sequence"/>
</dbReference>
<accession>A0A0R1RTI0</accession>
<dbReference type="PATRIC" id="fig|1423747.3.peg.1544"/>
<dbReference type="eggNOG" id="COG5438">
    <property type="taxonomic scope" value="Bacteria"/>
</dbReference>
<dbReference type="InterPro" id="IPR012507">
    <property type="entry name" value="YibE_F"/>
</dbReference>
<organism evidence="2 3">
    <name type="scientific">Latilactobacillus fuchuensis DSM 14340 = JCM 11249</name>
    <dbReference type="NCBI Taxonomy" id="1423747"/>
    <lineage>
        <taxon>Bacteria</taxon>
        <taxon>Bacillati</taxon>
        <taxon>Bacillota</taxon>
        <taxon>Bacilli</taxon>
        <taxon>Lactobacillales</taxon>
        <taxon>Lactobacillaceae</taxon>
        <taxon>Latilactobacillus</taxon>
    </lineage>
</organism>
<keyword evidence="1" id="KW-0812">Transmembrane</keyword>
<dbReference type="PANTHER" id="PTHR41771">
    <property type="entry name" value="MEMBRANE PROTEIN-RELATED"/>
    <property type="match status" value="1"/>
</dbReference>
<evidence type="ECO:0000313" key="3">
    <source>
        <dbReference type="Proteomes" id="UP000051264"/>
    </source>
</evidence>
<dbReference type="STRING" id="1423747.FC69_GL001516"/>
<protein>
    <submittedName>
        <fullName evidence="2">YibE F-like family protein</fullName>
    </submittedName>
</protein>
<dbReference type="PANTHER" id="PTHR41771:SF1">
    <property type="entry name" value="MEMBRANE PROTEIN"/>
    <property type="match status" value="1"/>
</dbReference>
<sequence>MMVLTFVLLGLLVLVCGPQGLTIFFSLGLNFVVIVLALVLVAGGFNPLVILGLLSLTLLATSIFMNTKQPLTAKTAFWTALIVVAGLLLIIGPLSTLAATYGFGAEDAEEIEGFSLAIGLSFPQISLLMMTIGSLGAIAETSIAVASGLVEILEYDQTIAPAKLFHAGFEIGEKIIATAFNTLFFSFFGSFLSLTIWFIQLGYPLAKILNHQILMGEVISLLVGVIGVVLTVPMTGWLLNRFRKIKSNEDLLKKP</sequence>
<dbReference type="Pfam" id="PF07907">
    <property type="entry name" value="YibE_F"/>
    <property type="match status" value="1"/>
</dbReference>